<gene>
    <name evidence="1" type="ORF">HA49_15215</name>
</gene>
<dbReference type="InterPro" id="IPR007488">
    <property type="entry name" value="DUF535"/>
</dbReference>
<reference evidence="1" key="1">
    <citation type="submission" date="2014-12" db="EMBL/GenBank/DDBJ databases">
        <title>The draft genome of the Tatumella morbirosei type strain, LMG23360T isolated from pineapple rot.</title>
        <authorList>
            <person name="Smits T.H."/>
            <person name="Palmer M."/>
            <person name="Venter S.N."/>
            <person name="Duffy B."/>
            <person name="Steenkamp E.T."/>
            <person name="Chan W.Y."/>
            <person name="Coutinho T.A."/>
            <person name="Coetzee M.P."/>
            <person name="De Maayer P."/>
        </authorList>
    </citation>
    <scope>NUCLEOTIDE SEQUENCE [LARGE SCALE GENOMIC DNA]</scope>
    <source>
        <strain evidence="1">LMG 23360</strain>
    </source>
</reference>
<dbReference type="AlphaFoldDB" id="A0A095UCH4"/>
<evidence type="ECO:0000313" key="2">
    <source>
        <dbReference type="Proteomes" id="UP000029577"/>
    </source>
</evidence>
<dbReference type="EMBL" id="JPKR02000003">
    <property type="protein sequence ID" value="KGD72118.1"/>
    <property type="molecule type" value="Genomic_DNA"/>
</dbReference>
<evidence type="ECO:0008006" key="3">
    <source>
        <dbReference type="Google" id="ProtNLM"/>
    </source>
</evidence>
<dbReference type="eggNOG" id="COG2990">
    <property type="taxonomic scope" value="Bacteria"/>
</dbReference>
<dbReference type="Proteomes" id="UP000029577">
    <property type="component" value="Unassembled WGS sequence"/>
</dbReference>
<dbReference type="PANTHER" id="PTHR38785">
    <property type="entry name" value="HOMOLOG OF VIRK"/>
    <property type="match status" value="1"/>
</dbReference>
<protein>
    <recommendedName>
        <fullName evidence="3">Virulence factor VirK</fullName>
    </recommendedName>
</protein>
<dbReference type="STRING" id="642227.HA49_15215"/>
<proteinExistence type="predicted"/>
<sequence length="319" mass="37122">MSLISKRHPRVSPPQTPFGLYFALTKGSVQPHKFWNSRNFRFKFFIRSIFMPVKTYQILNFITKHSAYNDLLQNQPRLPCRVHRPYLSTALSVTEKAEAILYHYKEIMQLLGEDRFRQHIGPEGLCLSRFAGKDGQFFTLQLVSTYRLDKEGEASIILRNSCGQMLAEITFVLCIRNKKRSLIIGGLQGPNGENTQRLVQQATKNLYSLFPKRLVLESLVQTAELFNIKSMIAVSNQLHVYQSVRYKNRIKHMHADYNSFWEMSGGILCEDGFYSIPLNIVRKSLEDVPSKKRAEYRRRYELIDVVRSQTFLTLTRKIS</sequence>
<dbReference type="Pfam" id="PF04393">
    <property type="entry name" value="DUF535"/>
    <property type="match status" value="1"/>
</dbReference>
<keyword evidence="2" id="KW-1185">Reference proteome</keyword>
<dbReference type="PANTHER" id="PTHR38785:SF1">
    <property type="entry name" value="HOMOLOG OF VIRK"/>
    <property type="match status" value="1"/>
</dbReference>
<organism evidence="1 2">
    <name type="scientific">Tatumella morbirosei</name>
    <dbReference type="NCBI Taxonomy" id="642227"/>
    <lineage>
        <taxon>Bacteria</taxon>
        <taxon>Pseudomonadati</taxon>
        <taxon>Pseudomonadota</taxon>
        <taxon>Gammaproteobacteria</taxon>
        <taxon>Enterobacterales</taxon>
        <taxon>Erwiniaceae</taxon>
        <taxon>Tatumella</taxon>
    </lineage>
</organism>
<dbReference type="GO" id="GO:0006974">
    <property type="term" value="P:DNA damage response"/>
    <property type="evidence" value="ECO:0007669"/>
    <property type="project" value="TreeGrafter"/>
</dbReference>
<name>A0A095UCH4_9GAMM</name>
<evidence type="ECO:0000313" key="1">
    <source>
        <dbReference type="EMBL" id="KGD72118.1"/>
    </source>
</evidence>
<accession>A0A095UCH4</accession>
<dbReference type="RefSeq" id="WP_038021381.1">
    <property type="nucleotide sequence ID" value="NZ_JPKR02000003.1"/>
</dbReference>
<comment type="caution">
    <text evidence="1">The sequence shown here is derived from an EMBL/GenBank/DDBJ whole genome shotgun (WGS) entry which is preliminary data.</text>
</comment>
<dbReference type="OrthoDB" id="6835762at2"/>